<dbReference type="Proteomes" id="UP000477386">
    <property type="component" value="Unassembled WGS sequence"/>
</dbReference>
<evidence type="ECO:0000313" key="1">
    <source>
        <dbReference type="EMBL" id="NEU67567.1"/>
    </source>
</evidence>
<dbReference type="AlphaFoldDB" id="A0A6M0II56"/>
<name>A0A6M0II56_9BACT</name>
<protein>
    <submittedName>
        <fullName evidence="1">Uncharacterized protein</fullName>
    </submittedName>
</protein>
<reference evidence="1 2" key="1">
    <citation type="submission" date="2020-02" db="EMBL/GenBank/DDBJ databases">
        <title>Draft genome sequence of two Spirosoma agri KCTC 52727 and Spirosoma terrae KCTC 52035.</title>
        <authorList>
            <person name="Rojas J."/>
            <person name="Ambika Manirajan B."/>
            <person name="Ratering S."/>
            <person name="Suarez C."/>
            <person name="Schnell S."/>
        </authorList>
    </citation>
    <scope>NUCLEOTIDE SEQUENCE [LARGE SCALE GENOMIC DNA]</scope>
    <source>
        <strain evidence="1 2">KCTC 52727</strain>
    </source>
</reference>
<comment type="caution">
    <text evidence="1">The sequence shown here is derived from an EMBL/GenBank/DDBJ whole genome shotgun (WGS) entry which is preliminary data.</text>
</comment>
<organism evidence="1 2">
    <name type="scientific">Spirosoma agri</name>
    <dbReference type="NCBI Taxonomy" id="1987381"/>
    <lineage>
        <taxon>Bacteria</taxon>
        <taxon>Pseudomonadati</taxon>
        <taxon>Bacteroidota</taxon>
        <taxon>Cytophagia</taxon>
        <taxon>Cytophagales</taxon>
        <taxon>Cytophagaceae</taxon>
        <taxon>Spirosoma</taxon>
    </lineage>
</organism>
<keyword evidence="2" id="KW-1185">Reference proteome</keyword>
<dbReference type="EMBL" id="JAAGNZ010000001">
    <property type="protein sequence ID" value="NEU67567.1"/>
    <property type="molecule type" value="Genomic_DNA"/>
</dbReference>
<accession>A0A6M0II56</accession>
<sequence>MAASNFQIESYQVFVTQNVSSFTRTIKLVSPDLSHGIRVRATLFFQESSLFQKWNGIGKATNVGGTNFDGSDFQIVCNPALFDGFYQVLVSEKPVYLAYIYENWPDEPNGTTKLIRQVTLKTDSELPGDFES</sequence>
<evidence type="ECO:0000313" key="2">
    <source>
        <dbReference type="Proteomes" id="UP000477386"/>
    </source>
</evidence>
<gene>
    <name evidence="1" type="ORF">GK091_11795</name>
</gene>
<dbReference type="RefSeq" id="WP_164037798.1">
    <property type="nucleotide sequence ID" value="NZ_JAAGNZ010000001.1"/>
</dbReference>
<proteinExistence type="predicted"/>